<accession>A0A8T3C3U5</accession>
<evidence type="ECO:0000313" key="1">
    <source>
        <dbReference type="EMBL" id="KAI0527604.1"/>
    </source>
</evidence>
<comment type="caution">
    <text evidence="1">The sequence shown here is derived from an EMBL/GenBank/DDBJ whole genome shotgun (WGS) entry which is preliminary data.</text>
</comment>
<proteinExistence type="predicted"/>
<dbReference type="AlphaFoldDB" id="A0A8T3C3U5"/>
<reference evidence="1" key="1">
    <citation type="journal article" date="2022" name="Front. Genet.">
        <title>Chromosome-Scale Assembly of the Dendrobium nobile Genome Provides Insights Into the Molecular Mechanism of the Biosynthesis of the Medicinal Active Ingredient of Dendrobium.</title>
        <authorList>
            <person name="Xu Q."/>
            <person name="Niu S.-C."/>
            <person name="Li K.-L."/>
            <person name="Zheng P.-J."/>
            <person name="Zhang X.-J."/>
            <person name="Jia Y."/>
            <person name="Liu Y."/>
            <person name="Niu Y.-X."/>
            <person name="Yu L.-H."/>
            <person name="Chen D.-F."/>
            <person name="Zhang G.-Q."/>
        </authorList>
    </citation>
    <scope>NUCLEOTIDE SEQUENCE</scope>
    <source>
        <tissue evidence="1">Leaf</tissue>
    </source>
</reference>
<protein>
    <submittedName>
        <fullName evidence="1">Uncharacterized protein</fullName>
    </submittedName>
</protein>
<sequence length="138" mass="15873">MQNPSKFCLSGKFCPLKKKSHKYFPALNILPTYFYQKSCKPNPTVFQKPIAKIFGKKITKKSSSISSRFSHWWIPSLILCLSIVTRPKETNDLERYLKAFGCINSILEAFDSLLMRRLKRTVIGALVLQKLIYLGVKV</sequence>
<keyword evidence="2" id="KW-1185">Reference proteome</keyword>
<evidence type="ECO:0000313" key="2">
    <source>
        <dbReference type="Proteomes" id="UP000829196"/>
    </source>
</evidence>
<organism evidence="1 2">
    <name type="scientific">Dendrobium nobile</name>
    <name type="common">Orchid</name>
    <dbReference type="NCBI Taxonomy" id="94219"/>
    <lineage>
        <taxon>Eukaryota</taxon>
        <taxon>Viridiplantae</taxon>
        <taxon>Streptophyta</taxon>
        <taxon>Embryophyta</taxon>
        <taxon>Tracheophyta</taxon>
        <taxon>Spermatophyta</taxon>
        <taxon>Magnoliopsida</taxon>
        <taxon>Liliopsida</taxon>
        <taxon>Asparagales</taxon>
        <taxon>Orchidaceae</taxon>
        <taxon>Epidendroideae</taxon>
        <taxon>Malaxideae</taxon>
        <taxon>Dendrobiinae</taxon>
        <taxon>Dendrobium</taxon>
    </lineage>
</organism>
<dbReference type="Proteomes" id="UP000829196">
    <property type="component" value="Unassembled WGS sequence"/>
</dbReference>
<dbReference type="EMBL" id="JAGYWB010000003">
    <property type="protein sequence ID" value="KAI0527604.1"/>
    <property type="molecule type" value="Genomic_DNA"/>
</dbReference>
<gene>
    <name evidence="1" type="ORF">KFK09_003209</name>
</gene>
<name>A0A8T3C3U5_DENNO</name>